<proteinExistence type="predicted"/>
<name>A0ABS1DGC4_9PROT</name>
<reference evidence="2 3" key="1">
    <citation type="journal article" date="2020" name="Microorganisms">
        <title>Osmotic Adaptation and Compatible Solute Biosynthesis of Phototrophic Bacteria as Revealed from Genome Analyses.</title>
        <authorList>
            <person name="Imhoff J.F."/>
            <person name="Rahn T."/>
            <person name="Kunzel S."/>
            <person name="Keller A."/>
            <person name="Neulinger S.C."/>
        </authorList>
    </citation>
    <scope>NUCLEOTIDE SEQUENCE [LARGE SCALE GENOMIC DNA]</scope>
    <source>
        <strain evidence="2 3">DSM 9895</strain>
    </source>
</reference>
<comment type="caution">
    <text evidence="2">The sequence shown here is derived from an EMBL/GenBank/DDBJ whole genome shotgun (WGS) entry which is preliminary data.</text>
</comment>
<gene>
    <name evidence="2" type="ORF">CKO28_13220</name>
</gene>
<feature type="region of interest" description="Disordered" evidence="1">
    <location>
        <begin position="76"/>
        <end position="98"/>
    </location>
</feature>
<keyword evidence="3" id="KW-1185">Reference proteome</keyword>
<evidence type="ECO:0000256" key="1">
    <source>
        <dbReference type="SAM" id="MobiDB-lite"/>
    </source>
</evidence>
<dbReference type="InterPro" id="IPR036890">
    <property type="entry name" value="HATPase_C_sf"/>
</dbReference>
<evidence type="ECO:0008006" key="4">
    <source>
        <dbReference type="Google" id="ProtNLM"/>
    </source>
</evidence>
<dbReference type="Gene3D" id="3.30.565.10">
    <property type="entry name" value="Histidine kinase-like ATPase, C-terminal domain"/>
    <property type="match status" value="1"/>
</dbReference>
<dbReference type="EMBL" id="NRRL01000035">
    <property type="protein sequence ID" value="MBK1668992.1"/>
    <property type="molecule type" value="Genomic_DNA"/>
</dbReference>
<dbReference type="Proteomes" id="UP001296873">
    <property type="component" value="Unassembled WGS sequence"/>
</dbReference>
<dbReference type="SUPFAM" id="SSF55874">
    <property type="entry name" value="ATPase domain of HSP90 chaperone/DNA topoisomerase II/histidine kinase"/>
    <property type="match status" value="1"/>
</dbReference>
<accession>A0ABS1DGC4</accession>
<evidence type="ECO:0000313" key="2">
    <source>
        <dbReference type="EMBL" id="MBK1668992.1"/>
    </source>
</evidence>
<protein>
    <recommendedName>
        <fullName evidence="4">Histidine kinase/HSP90-like ATPase domain-containing protein</fullName>
    </recommendedName>
</protein>
<sequence length="98" mass="10236">MKVESAPGGGCPVRVVAGSHRPGGGDCRATEGSGPGLAIVDWLARTHGARPKIDSAPDAGTEMRLYFRPLGRSNRRFRLPGSLPSKRWSDVSGTHGGA</sequence>
<dbReference type="RefSeq" id="WP_200341315.1">
    <property type="nucleotide sequence ID" value="NZ_NRRL01000035.1"/>
</dbReference>
<evidence type="ECO:0000313" key="3">
    <source>
        <dbReference type="Proteomes" id="UP001296873"/>
    </source>
</evidence>
<organism evidence="2 3">
    <name type="scientific">Rhodovibrio sodomensis</name>
    <dbReference type="NCBI Taxonomy" id="1088"/>
    <lineage>
        <taxon>Bacteria</taxon>
        <taxon>Pseudomonadati</taxon>
        <taxon>Pseudomonadota</taxon>
        <taxon>Alphaproteobacteria</taxon>
        <taxon>Rhodospirillales</taxon>
        <taxon>Rhodovibrionaceae</taxon>
        <taxon>Rhodovibrio</taxon>
    </lineage>
</organism>